<proteinExistence type="inferred from homology"/>
<feature type="transmembrane region" description="Helical" evidence="8">
    <location>
        <begin position="17"/>
        <end position="39"/>
    </location>
</feature>
<feature type="transmembrane region" description="Helical" evidence="8">
    <location>
        <begin position="182"/>
        <end position="200"/>
    </location>
</feature>
<keyword evidence="2" id="KW-1003">Cell membrane</keyword>
<keyword evidence="10" id="KW-1185">Reference proteome</keyword>
<gene>
    <name evidence="9" type="ORF">LZ016_01510</name>
</gene>
<evidence type="ECO:0000256" key="2">
    <source>
        <dbReference type="ARBA" id="ARBA00022475"/>
    </source>
</evidence>
<sequence>MAGKSSSNIRIVSAKNFIAGLCAVAAVVPVILTLMRFWAGGTSSDFWSLWAASRGALEGGPVYTLPQAFPYPPHSLFLFIPFSLTSFGLGLILFNVAGTAFFACAAKPYLPKGFPLVFAVCSPATLLCLFFGQTSLVVGGLWLCAFRGRWAAVSALTFKPHMGLLSVFALKNRADVWRTAALALLLIAASMIAFGFHIWVDFANALTAHADRIGVRKRWLVLGVGPAIGYGLWGWALFAVAAAYLLSRQINAFTAATAALLISPYALHYDMPVACLGFLLGIYSHWETLGTFQRAALAAGFLSPIIVYLGTWWIPPILLWALLVQVRLPASTPNSVEPATV</sequence>
<organism evidence="9 10">
    <name type="scientific">Sphingomonas telluris</name>
    <dbReference type="NCBI Taxonomy" id="2907998"/>
    <lineage>
        <taxon>Bacteria</taxon>
        <taxon>Pseudomonadati</taxon>
        <taxon>Pseudomonadota</taxon>
        <taxon>Alphaproteobacteria</taxon>
        <taxon>Sphingomonadales</taxon>
        <taxon>Sphingomonadaceae</taxon>
        <taxon>Sphingomonas</taxon>
    </lineage>
</organism>
<evidence type="ECO:0000313" key="9">
    <source>
        <dbReference type="EMBL" id="MCH8614785.1"/>
    </source>
</evidence>
<feature type="transmembrane region" description="Helical" evidence="8">
    <location>
        <begin position="258"/>
        <end position="283"/>
    </location>
</feature>
<name>A0ABS9VII8_9SPHN</name>
<reference evidence="9 10" key="1">
    <citation type="submission" date="2022-03" db="EMBL/GenBank/DDBJ databases">
        <authorList>
            <person name="Jo J.-H."/>
            <person name="Im W.-T."/>
        </authorList>
    </citation>
    <scope>NUCLEOTIDE SEQUENCE [LARGE SCALE GENOMIC DNA]</scope>
    <source>
        <strain evidence="9 10">SM33</strain>
    </source>
</reference>
<dbReference type="InterPro" id="IPR018584">
    <property type="entry name" value="GT87"/>
</dbReference>
<evidence type="ECO:0000256" key="1">
    <source>
        <dbReference type="ARBA" id="ARBA00004651"/>
    </source>
</evidence>
<accession>A0ABS9VII8</accession>
<feature type="transmembrane region" description="Helical" evidence="8">
    <location>
        <begin position="220"/>
        <end position="246"/>
    </location>
</feature>
<dbReference type="EMBL" id="JAKZHW010000001">
    <property type="protein sequence ID" value="MCH8614785.1"/>
    <property type="molecule type" value="Genomic_DNA"/>
</dbReference>
<evidence type="ECO:0000313" key="10">
    <source>
        <dbReference type="Proteomes" id="UP001203058"/>
    </source>
</evidence>
<evidence type="ECO:0000256" key="3">
    <source>
        <dbReference type="ARBA" id="ARBA00022679"/>
    </source>
</evidence>
<evidence type="ECO:0000256" key="8">
    <source>
        <dbReference type="SAM" id="Phobius"/>
    </source>
</evidence>
<keyword evidence="5 8" id="KW-1133">Transmembrane helix</keyword>
<evidence type="ECO:0000256" key="7">
    <source>
        <dbReference type="ARBA" id="ARBA00024033"/>
    </source>
</evidence>
<evidence type="ECO:0000256" key="4">
    <source>
        <dbReference type="ARBA" id="ARBA00022692"/>
    </source>
</evidence>
<protein>
    <submittedName>
        <fullName evidence="9">DUF2029 domain-containing protein</fullName>
    </submittedName>
</protein>
<keyword evidence="4 8" id="KW-0812">Transmembrane</keyword>
<keyword evidence="3" id="KW-0808">Transferase</keyword>
<dbReference type="RefSeq" id="WP_241445370.1">
    <property type="nucleotide sequence ID" value="NZ_JAKZHW010000001.1"/>
</dbReference>
<comment type="subcellular location">
    <subcellularLocation>
        <location evidence="1">Cell membrane</location>
        <topology evidence="1">Multi-pass membrane protein</topology>
    </subcellularLocation>
</comment>
<comment type="similarity">
    <text evidence="7">Belongs to the glycosyltransferase 87 family.</text>
</comment>
<comment type="caution">
    <text evidence="9">The sequence shown here is derived from an EMBL/GenBank/DDBJ whole genome shotgun (WGS) entry which is preliminary data.</text>
</comment>
<feature type="transmembrane region" description="Helical" evidence="8">
    <location>
        <begin position="116"/>
        <end position="143"/>
    </location>
</feature>
<feature type="transmembrane region" description="Helical" evidence="8">
    <location>
        <begin position="295"/>
        <end position="323"/>
    </location>
</feature>
<evidence type="ECO:0000256" key="6">
    <source>
        <dbReference type="ARBA" id="ARBA00023136"/>
    </source>
</evidence>
<keyword evidence="6 8" id="KW-0472">Membrane</keyword>
<dbReference type="Pfam" id="PF09594">
    <property type="entry name" value="GT87"/>
    <property type="match status" value="1"/>
</dbReference>
<dbReference type="Proteomes" id="UP001203058">
    <property type="component" value="Unassembled WGS sequence"/>
</dbReference>
<feature type="transmembrane region" description="Helical" evidence="8">
    <location>
        <begin position="76"/>
        <end position="104"/>
    </location>
</feature>
<evidence type="ECO:0000256" key="5">
    <source>
        <dbReference type="ARBA" id="ARBA00022989"/>
    </source>
</evidence>